<dbReference type="PIRSF" id="PIRSF000846">
    <property type="entry name" value="ATP_adenylyltr"/>
    <property type="match status" value="1"/>
</dbReference>
<dbReference type="RefSeq" id="WP_190382312.1">
    <property type="nucleotide sequence ID" value="NZ_JACJQT010000007.1"/>
</dbReference>
<dbReference type="InterPro" id="IPR009163">
    <property type="entry name" value="Ap4A_phos1/2"/>
</dbReference>
<feature type="domain" description="ATP adenylyltransferase C-terminal" evidence="1">
    <location>
        <begin position="188"/>
        <end position="292"/>
    </location>
</feature>
<dbReference type="InterPro" id="IPR045759">
    <property type="entry name" value="Ap4A_phos1/2_N"/>
</dbReference>
<name>A0ABR8BRE5_APHFL</name>
<evidence type="ECO:0000313" key="4">
    <source>
        <dbReference type="Proteomes" id="UP000606721"/>
    </source>
</evidence>
<dbReference type="InterPro" id="IPR036265">
    <property type="entry name" value="HIT-like_sf"/>
</dbReference>
<dbReference type="Proteomes" id="UP000606721">
    <property type="component" value="Unassembled WGS sequence"/>
</dbReference>
<dbReference type="SUPFAM" id="SSF54197">
    <property type="entry name" value="HIT-like"/>
    <property type="match status" value="1"/>
</dbReference>
<dbReference type="Gene3D" id="3.30.428.70">
    <property type="match status" value="1"/>
</dbReference>
<keyword evidence="4" id="KW-1185">Reference proteome</keyword>
<accession>A0ABR8BRE5</accession>
<protein>
    <submittedName>
        <fullName evidence="3">Phosphorylase</fullName>
    </submittedName>
</protein>
<comment type="caution">
    <text evidence="3">The sequence shown here is derived from an EMBL/GenBank/DDBJ whole genome shotgun (WGS) entry which is preliminary data.</text>
</comment>
<sequence length="296" mass="33440">MHQQEIRLKPGTLWTSLKKTTELALKSGALKSIPTEVEIFEQDGIKFVVRILENINRKKANQEKQNQKTAETGKEFNPFLPYEEALFVADISPTHVCILNKFNVVDYHFLIITRAFEPQESLLTLEDFTAMWACLAEFDGLVFYNGGKLAGASQPHKHLQIVPFAETDIPISPLVKAAKLDNSLGTIPEFPFVHALTNINLGESAEITFKKYHTLLQTLGINPLENNIQSGAYNLLMTREWMLIVPRKFEEFESISVNSLGFAGALLVKNQQQMQLLKNISPINLLNHVAFPLQQH</sequence>
<dbReference type="InterPro" id="IPR019200">
    <property type="entry name" value="ATP_adenylylTrfase_C"/>
</dbReference>
<gene>
    <name evidence="3" type="ORF">H6F99_03965</name>
</gene>
<evidence type="ECO:0000259" key="2">
    <source>
        <dbReference type="Pfam" id="PF19327"/>
    </source>
</evidence>
<reference evidence="3 4" key="1">
    <citation type="journal article" date="2020" name="ISME J.">
        <title>Comparative genomics reveals insights into cyanobacterial evolution and habitat adaptation.</title>
        <authorList>
            <person name="Chen M.Y."/>
            <person name="Teng W.K."/>
            <person name="Zhao L."/>
            <person name="Hu C.X."/>
            <person name="Zhou Y.K."/>
            <person name="Han B.P."/>
            <person name="Song L.R."/>
            <person name="Shu W.S."/>
        </authorList>
    </citation>
    <scope>NUCLEOTIDE SEQUENCE [LARGE SCALE GENOMIC DNA]</scope>
    <source>
        <strain evidence="3 4">FACHB-1040</strain>
    </source>
</reference>
<dbReference type="EMBL" id="JACJQT010000007">
    <property type="protein sequence ID" value="MBD2277508.1"/>
    <property type="molecule type" value="Genomic_DNA"/>
</dbReference>
<organism evidence="3 4">
    <name type="scientific">Aphanizomenon flos-aquae FACHB-1040</name>
    <dbReference type="NCBI Taxonomy" id="2692887"/>
    <lineage>
        <taxon>Bacteria</taxon>
        <taxon>Bacillati</taxon>
        <taxon>Cyanobacteriota</taxon>
        <taxon>Cyanophyceae</taxon>
        <taxon>Nostocales</taxon>
        <taxon>Aphanizomenonaceae</taxon>
        <taxon>Aphanizomenon</taxon>
    </lineage>
</organism>
<dbReference type="Pfam" id="PF19327">
    <property type="entry name" value="Ap4A_phos_N"/>
    <property type="match status" value="1"/>
</dbReference>
<feature type="domain" description="Ap4A phosphorylase 1/2 N-terminal" evidence="2">
    <location>
        <begin position="4"/>
        <end position="176"/>
    </location>
</feature>
<dbReference type="InterPro" id="IPR043171">
    <property type="entry name" value="Ap4A_phos1/2-like"/>
</dbReference>
<evidence type="ECO:0000313" key="3">
    <source>
        <dbReference type="EMBL" id="MBD2277508.1"/>
    </source>
</evidence>
<evidence type="ECO:0000259" key="1">
    <source>
        <dbReference type="Pfam" id="PF09830"/>
    </source>
</evidence>
<dbReference type="PANTHER" id="PTHR38420:SF1">
    <property type="entry name" value="PUTATIVE (AFU_ORTHOLOGUE AFUA_5G14690)-RELATED"/>
    <property type="match status" value="1"/>
</dbReference>
<proteinExistence type="predicted"/>
<dbReference type="Pfam" id="PF09830">
    <property type="entry name" value="ATP_transf"/>
    <property type="match status" value="1"/>
</dbReference>
<dbReference type="PANTHER" id="PTHR38420">
    <property type="entry name" value="AP-4-A PHOSPHORYLASE II"/>
    <property type="match status" value="1"/>
</dbReference>